<protein>
    <submittedName>
        <fullName evidence="2">Uncharacterized protein</fullName>
    </submittedName>
</protein>
<gene>
    <name evidence="2" type="ORF">Raf01_71280</name>
</gene>
<evidence type="ECO:0000256" key="1">
    <source>
        <dbReference type="SAM" id="MobiDB-lite"/>
    </source>
</evidence>
<feature type="compositionally biased region" description="Basic and acidic residues" evidence="1">
    <location>
        <begin position="114"/>
        <end position="131"/>
    </location>
</feature>
<feature type="compositionally biased region" description="Basic and acidic residues" evidence="1">
    <location>
        <begin position="7"/>
        <end position="18"/>
    </location>
</feature>
<reference evidence="2" key="1">
    <citation type="submission" date="2021-01" db="EMBL/GenBank/DDBJ databases">
        <title>Whole genome shotgun sequence of Rugosimonospora africana NBRC 104875.</title>
        <authorList>
            <person name="Komaki H."/>
            <person name="Tamura T."/>
        </authorList>
    </citation>
    <scope>NUCLEOTIDE SEQUENCE</scope>
    <source>
        <strain evidence="2">NBRC 104875</strain>
    </source>
</reference>
<proteinExistence type="predicted"/>
<keyword evidence="3" id="KW-1185">Reference proteome</keyword>
<dbReference type="Proteomes" id="UP000642748">
    <property type="component" value="Unassembled WGS sequence"/>
</dbReference>
<name>A0A8J3VUP3_9ACTN</name>
<organism evidence="2 3">
    <name type="scientific">Rugosimonospora africana</name>
    <dbReference type="NCBI Taxonomy" id="556532"/>
    <lineage>
        <taxon>Bacteria</taxon>
        <taxon>Bacillati</taxon>
        <taxon>Actinomycetota</taxon>
        <taxon>Actinomycetes</taxon>
        <taxon>Micromonosporales</taxon>
        <taxon>Micromonosporaceae</taxon>
        <taxon>Rugosimonospora</taxon>
    </lineage>
</organism>
<dbReference type="AlphaFoldDB" id="A0A8J3VUP3"/>
<dbReference type="EMBL" id="BONZ01000075">
    <property type="protein sequence ID" value="GIH18956.1"/>
    <property type="molecule type" value="Genomic_DNA"/>
</dbReference>
<comment type="caution">
    <text evidence="2">The sequence shown here is derived from an EMBL/GenBank/DDBJ whole genome shotgun (WGS) entry which is preliminary data.</text>
</comment>
<evidence type="ECO:0000313" key="2">
    <source>
        <dbReference type="EMBL" id="GIH18956.1"/>
    </source>
</evidence>
<evidence type="ECO:0000313" key="3">
    <source>
        <dbReference type="Proteomes" id="UP000642748"/>
    </source>
</evidence>
<feature type="region of interest" description="Disordered" evidence="1">
    <location>
        <begin position="75"/>
        <end position="131"/>
    </location>
</feature>
<sequence length="131" mass="14801">MSSPDPLWRKPARDRPHGGDLMQHPPLLHRDRRPDPADDAAPGCGRMQRRRWMMGFADYGCQLPCYEQVDGRTKWLAGHSGAPGQLPDSDVAMRARHSKDIEASPTQVSQPPHHLIEPPDDRGDERVPLMR</sequence>
<feature type="region of interest" description="Disordered" evidence="1">
    <location>
        <begin position="1"/>
        <end position="44"/>
    </location>
</feature>
<accession>A0A8J3VUP3</accession>